<accession>A0A2H0ZN56</accession>
<dbReference type="EMBL" id="PEKT03000001">
    <property type="protein sequence ID" value="KAK8443168.1"/>
    <property type="molecule type" value="Genomic_DNA"/>
</dbReference>
<dbReference type="VEuPathDB" id="FungiDB:CJI97_003747"/>
<feature type="region of interest" description="Disordered" evidence="1">
    <location>
        <begin position="63"/>
        <end position="83"/>
    </location>
</feature>
<reference evidence="4 5" key="1">
    <citation type="journal article" date="2017" name="Clin. Infect. Dis.">
        <title>Simultaneous emergence of multidrug-resistant Candida auris on 3 continents confirmed by whole-genome sequencing and epidemiological analyses.</title>
        <authorList>
            <person name="Lockhart S.R."/>
            <person name="Etienne K.A."/>
            <person name="Vallabhaneni S."/>
            <person name="Farooqi J."/>
            <person name="Chowdhary A."/>
            <person name="Govender N.P."/>
            <person name="Colombo A.L."/>
            <person name="Calvo B."/>
            <person name="Cuomo C.A."/>
            <person name="Desjardins C.A."/>
            <person name="Berkow E.L."/>
            <person name="Castanheira M."/>
            <person name="Magobo R.E."/>
            <person name="Jabeen K."/>
            <person name="Asghar R.J."/>
            <person name="Meis J.F."/>
            <person name="Jackson B."/>
            <person name="Chiller T."/>
            <person name="Litvintseva A.P."/>
        </authorList>
    </citation>
    <scope>NUCLEOTIDE SEQUENCE [LARGE SCALE GENOMIC DNA]</scope>
    <source>
        <strain evidence="4 5">B8441</strain>
    </source>
</reference>
<sequence length="119" mass="13010">MIGIANLVTFFSIGLVFLSILTFVIFASPFLVILLCLFAPVMLFKETKKRIAVLSENVEDKKRSSAEALNRNPQSKFSVPTGRGYEVCDTSGVGPGVSLREAVSKAPTVRPRGFIKDED</sequence>
<gene>
    <name evidence="4" type="ORF">B9J08_003672</name>
    <name evidence="3" type="ORF">B9J08_01530</name>
</gene>
<evidence type="ECO:0000313" key="3">
    <source>
        <dbReference type="EMBL" id="KAK8443168.1"/>
    </source>
</evidence>
<dbReference type="VEuPathDB" id="FungiDB:B9J08_003672"/>
<proteinExistence type="predicted"/>
<protein>
    <submittedName>
        <fullName evidence="4">Uncharacterized protein</fullName>
    </submittedName>
</protein>
<keyword evidence="2" id="KW-1133">Transmembrane helix</keyword>
<reference evidence="4" key="2">
    <citation type="submission" date="2017-11" db="EMBL/GenBank/DDBJ databases">
        <title>Candida auris genome assembly and annotation.</title>
        <authorList>
            <person name="Munoz J.F."/>
            <person name="Gade L.G."/>
            <person name="Chow N.A."/>
            <person name="Litvintseva A.P."/>
            <person name="Loparev V.N."/>
            <person name="Cuomo C.A."/>
        </authorList>
    </citation>
    <scope>NUCLEOTIDE SEQUENCE</scope>
    <source>
        <strain evidence="4">B8441</strain>
    </source>
</reference>
<keyword evidence="2" id="KW-0812">Transmembrane</keyword>
<feature type="transmembrane region" description="Helical" evidence="2">
    <location>
        <begin position="15"/>
        <end position="44"/>
    </location>
</feature>
<evidence type="ECO:0000313" key="4">
    <source>
        <dbReference type="EMBL" id="PIS52061.1"/>
    </source>
</evidence>
<dbReference type="AlphaFoldDB" id="A0A2H0ZN56"/>
<evidence type="ECO:0000313" key="5">
    <source>
        <dbReference type="Proteomes" id="UP000230249"/>
    </source>
</evidence>
<organism evidence="4">
    <name type="scientific">Candidozyma auris</name>
    <name type="common">Yeast</name>
    <name type="synonym">Candida auris</name>
    <dbReference type="NCBI Taxonomy" id="498019"/>
    <lineage>
        <taxon>Eukaryota</taxon>
        <taxon>Fungi</taxon>
        <taxon>Dikarya</taxon>
        <taxon>Ascomycota</taxon>
        <taxon>Saccharomycotina</taxon>
        <taxon>Pichiomycetes</taxon>
        <taxon>Metschnikowiaceae</taxon>
        <taxon>Candidozyma</taxon>
    </lineage>
</organism>
<dbReference type="VEuPathDB" id="FungiDB:CJJ09_000432"/>
<keyword evidence="2" id="KW-0472">Membrane</keyword>
<reference evidence="3" key="4">
    <citation type="submission" date="2024-03" db="EMBL/GenBank/DDBJ databases">
        <title>Improved genome assembly of Candida auris strain B8441 and annotation of B11205.</title>
        <authorList>
            <person name="Cauldron N.C."/>
            <person name="Shea T."/>
            <person name="Cuomo C.A."/>
        </authorList>
    </citation>
    <scope>NUCLEOTIDE SEQUENCE</scope>
    <source>
        <strain evidence="3">B8441</strain>
    </source>
</reference>
<name>A0A2H0ZN56_CANAR</name>
<keyword evidence="5" id="KW-1185">Reference proteome</keyword>
<dbReference type="Proteomes" id="UP000230249">
    <property type="component" value="Unassembled WGS sequence"/>
</dbReference>
<reference evidence="3 5" key="3">
    <citation type="journal article" date="2018" name="Nat. Commun.">
        <title>Genomic insights into multidrug-resistance, mating and virulence in Candida auris and related emerging species.</title>
        <authorList>
            <person name="Munoz J.F."/>
            <person name="Gade L."/>
            <person name="Chow N.A."/>
            <person name="Loparev V.N."/>
            <person name="Juieng P."/>
            <person name="Berkow E.L."/>
            <person name="Farrer R.A."/>
            <person name="Litvintseva A.P."/>
            <person name="Cuomo C.A."/>
        </authorList>
    </citation>
    <scope>GENOME REANNOTATION</scope>
    <source>
        <strain evidence="3 5">B8441</strain>
    </source>
</reference>
<evidence type="ECO:0000256" key="2">
    <source>
        <dbReference type="SAM" id="Phobius"/>
    </source>
</evidence>
<dbReference type="VEuPathDB" id="FungiDB:QG37_04898"/>
<dbReference type="VEuPathDB" id="FungiDB:CJI96_0002206"/>
<dbReference type="EMBL" id="PEKT02000007">
    <property type="protein sequence ID" value="PIS52061.1"/>
    <property type="molecule type" value="Genomic_DNA"/>
</dbReference>
<comment type="caution">
    <text evidence="4">The sequence shown here is derived from an EMBL/GenBank/DDBJ whole genome shotgun (WGS) entry which is preliminary data.</text>
</comment>
<evidence type="ECO:0000256" key="1">
    <source>
        <dbReference type="SAM" id="MobiDB-lite"/>
    </source>
</evidence>